<gene>
    <name evidence="3" type="ORF">BRPE64_DCDS09960</name>
</gene>
<feature type="domain" description="Amidohydrolase-related" evidence="2">
    <location>
        <begin position="10"/>
        <end position="302"/>
    </location>
</feature>
<dbReference type="SUPFAM" id="SSF51556">
    <property type="entry name" value="Metallo-dependent hydrolases"/>
    <property type="match status" value="1"/>
</dbReference>
<dbReference type="KEGG" id="buo:BRPE64_DCDS09960"/>
<comment type="similarity">
    <text evidence="1">Belongs to the metallo-dependent hydrolases superfamily.</text>
</comment>
<dbReference type="InterPro" id="IPR006680">
    <property type="entry name" value="Amidohydro-rel"/>
</dbReference>
<dbReference type="PATRIC" id="fig|758793.3.peg.6137"/>
<dbReference type="Pfam" id="PF04909">
    <property type="entry name" value="Amidohydro_2"/>
    <property type="match status" value="1"/>
</dbReference>
<reference evidence="3 4" key="2">
    <citation type="journal article" date="2018" name="Int. J. Syst. Evol. Microbiol.">
        <title>Burkholderia insecticola sp. nov., a gut symbiotic bacterium of the bean bug Riptortus pedestris.</title>
        <authorList>
            <person name="Takeshita K."/>
            <person name="Tamaki H."/>
            <person name="Ohbayashi T."/>
            <person name="Meng X.-Y."/>
            <person name="Sone T."/>
            <person name="Mitani Y."/>
            <person name="Peeters C."/>
            <person name="Kikuchi Y."/>
            <person name="Vandamme P."/>
        </authorList>
    </citation>
    <scope>NUCLEOTIDE SEQUENCE [LARGE SCALE GENOMIC DNA]</scope>
    <source>
        <strain evidence="3">RPE64</strain>
        <plasmid evidence="3 4">p1</plasmid>
    </source>
</reference>
<evidence type="ECO:0000313" key="4">
    <source>
        <dbReference type="Proteomes" id="UP000013966"/>
    </source>
</evidence>
<geneLocation type="plasmid" evidence="3 4">
    <name>p1</name>
</geneLocation>
<dbReference type="PANTHER" id="PTHR43569">
    <property type="entry name" value="AMIDOHYDROLASE"/>
    <property type="match status" value="1"/>
</dbReference>
<dbReference type="Gene3D" id="3.20.20.140">
    <property type="entry name" value="Metal-dependent hydrolases"/>
    <property type="match status" value="1"/>
</dbReference>
<evidence type="ECO:0000259" key="2">
    <source>
        <dbReference type="Pfam" id="PF04909"/>
    </source>
</evidence>
<evidence type="ECO:0000256" key="1">
    <source>
        <dbReference type="ARBA" id="ARBA00038310"/>
    </source>
</evidence>
<dbReference type="InterPro" id="IPR052350">
    <property type="entry name" value="Metallo-dep_Lactonases"/>
</dbReference>
<name>R4X561_9BURK</name>
<dbReference type="HOGENOM" id="CLU_044590_3_1_4"/>
<keyword evidence="3" id="KW-0614">Plasmid</keyword>
<dbReference type="AlphaFoldDB" id="R4X561"/>
<proteinExistence type="inferred from homology"/>
<dbReference type="GO" id="GO:0016787">
    <property type="term" value="F:hydrolase activity"/>
    <property type="evidence" value="ECO:0007669"/>
    <property type="project" value="UniProtKB-KW"/>
</dbReference>
<evidence type="ECO:0000313" key="3">
    <source>
        <dbReference type="EMBL" id="BAN27932.1"/>
    </source>
</evidence>
<dbReference type="OrthoDB" id="9787654at2"/>
<sequence length="303" mass="34063">MNDETLAILDCHQHFYDAARLRYPVFEQRSAGFEALVGDYAAMPRVYLPDDYARDTQGFDIAATMWAEFISTDAAGEVQWANEMLDGAAHAAGMIAMIDFAAHDVARTLDQYASIERIRCVRQHIAWHPSNAALRFASRPDLMSDAQWLRGIDVLNGRAFVCELEVFAPQLRDLTTLVRAHPSIQFVLPVMGWPLDLSREGRAVWKRDLAALAASPNVALKIFGLECIFGIHWTLDVTRSWMLDAIECFGPARSMFASHMPIAKLACSFEQLYDAYLKTIAGFTLAEKRTMLHDTAARIYRIA</sequence>
<keyword evidence="4" id="KW-1185">Reference proteome</keyword>
<keyword evidence="3" id="KW-0378">Hydrolase</keyword>
<protein>
    <submittedName>
        <fullName evidence="3">Amidohydrolase 2</fullName>
    </submittedName>
</protein>
<dbReference type="PANTHER" id="PTHR43569:SF1">
    <property type="entry name" value="BLL3371 PROTEIN"/>
    <property type="match status" value="1"/>
</dbReference>
<dbReference type="InterPro" id="IPR032466">
    <property type="entry name" value="Metal_Hydrolase"/>
</dbReference>
<dbReference type="Proteomes" id="UP000013966">
    <property type="component" value="Plasmid p1"/>
</dbReference>
<dbReference type="EMBL" id="AP013061">
    <property type="protein sequence ID" value="BAN27932.1"/>
    <property type="molecule type" value="Genomic_DNA"/>
</dbReference>
<dbReference type="RefSeq" id="WP_016348640.1">
    <property type="nucleotide sequence ID" value="NC_021289.1"/>
</dbReference>
<organism evidence="3 4">
    <name type="scientific">Caballeronia insecticola</name>
    <dbReference type="NCBI Taxonomy" id="758793"/>
    <lineage>
        <taxon>Bacteria</taxon>
        <taxon>Pseudomonadati</taxon>
        <taxon>Pseudomonadota</taxon>
        <taxon>Betaproteobacteria</taxon>
        <taxon>Burkholderiales</taxon>
        <taxon>Burkholderiaceae</taxon>
        <taxon>Caballeronia</taxon>
    </lineage>
</organism>
<reference evidence="3 4" key="1">
    <citation type="journal article" date="2013" name="Genome Announc.">
        <title>Complete Genome Sequence of Burkholderia sp. Strain RPE64, Bacterial Symbiont of the Bean Bug Riptortus pedestris.</title>
        <authorList>
            <person name="Shibata T.F."/>
            <person name="Maeda T."/>
            <person name="Nikoh N."/>
            <person name="Yamaguchi K."/>
            <person name="Oshima K."/>
            <person name="Hattori M."/>
            <person name="Nishiyama T."/>
            <person name="Hasebe M."/>
            <person name="Fukatsu T."/>
            <person name="Kikuchi Y."/>
            <person name="Shigenobu S."/>
        </authorList>
    </citation>
    <scope>NUCLEOTIDE SEQUENCE [LARGE SCALE GENOMIC DNA]</scope>
    <source>
        <plasmid evidence="3 4">p1</plasmid>
    </source>
</reference>
<accession>R4X561</accession>